<evidence type="ECO:0000313" key="3">
    <source>
        <dbReference type="EMBL" id="KAK4508671.1"/>
    </source>
</evidence>
<protein>
    <recommendedName>
        <fullName evidence="2">NADP-dependent oxidoreductase domain-containing protein</fullName>
    </recommendedName>
</protein>
<evidence type="ECO:0000313" key="4">
    <source>
        <dbReference type="Proteomes" id="UP001305779"/>
    </source>
</evidence>
<dbReference type="InterPro" id="IPR036812">
    <property type="entry name" value="NAD(P)_OxRdtase_dom_sf"/>
</dbReference>
<evidence type="ECO:0000256" key="1">
    <source>
        <dbReference type="ARBA" id="ARBA00023002"/>
    </source>
</evidence>
<gene>
    <name evidence="3" type="ORF">PRZ48_002410</name>
</gene>
<proteinExistence type="predicted"/>
<dbReference type="PANTHER" id="PTHR43364:SF4">
    <property type="entry name" value="NAD(P)-LINKED OXIDOREDUCTASE SUPERFAMILY PROTEIN"/>
    <property type="match status" value="1"/>
</dbReference>
<dbReference type="InterPro" id="IPR023210">
    <property type="entry name" value="NADP_OxRdtase_dom"/>
</dbReference>
<dbReference type="Pfam" id="PF00248">
    <property type="entry name" value="Aldo_ket_red"/>
    <property type="match status" value="1"/>
</dbReference>
<reference evidence="3 4" key="1">
    <citation type="journal article" date="2023" name="G3 (Bethesda)">
        <title>A chromosome-level genome assembly of Zasmidium syzygii isolated from banana leaves.</title>
        <authorList>
            <person name="van Westerhoven A.C."/>
            <person name="Mehrabi R."/>
            <person name="Talebi R."/>
            <person name="Steentjes M.B.F."/>
            <person name="Corcolon B."/>
            <person name="Chong P.A."/>
            <person name="Kema G.H.J."/>
            <person name="Seidl M.F."/>
        </authorList>
    </citation>
    <scope>NUCLEOTIDE SEQUENCE [LARGE SCALE GENOMIC DNA]</scope>
    <source>
        <strain evidence="3 4">P124</strain>
    </source>
</reference>
<keyword evidence="4" id="KW-1185">Reference proteome</keyword>
<name>A0ABR0F645_ZASCE</name>
<dbReference type="PANTHER" id="PTHR43364">
    <property type="entry name" value="NADH-SPECIFIC METHYLGLYOXAL REDUCTASE-RELATED"/>
    <property type="match status" value="1"/>
</dbReference>
<accession>A0ABR0F645</accession>
<evidence type="ECO:0000259" key="2">
    <source>
        <dbReference type="Pfam" id="PF00248"/>
    </source>
</evidence>
<dbReference type="Gene3D" id="3.20.20.100">
    <property type="entry name" value="NADP-dependent oxidoreductase domain"/>
    <property type="match status" value="1"/>
</dbReference>
<dbReference type="InterPro" id="IPR020471">
    <property type="entry name" value="AKR"/>
</dbReference>
<feature type="domain" description="NADP-dependent oxidoreductase" evidence="2">
    <location>
        <begin position="14"/>
        <end position="329"/>
    </location>
</feature>
<keyword evidence="1" id="KW-0560">Oxidoreductase</keyword>
<dbReference type="Proteomes" id="UP001305779">
    <property type="component" value="Unassembled WGS sequence"/>
</dbReference>
<dbReference type="EMBL" id="JAXOVC010000001">
    <property type="protein sequence ID" value="KAK4508671.1"/>
    <property type="molecule type" value="Genomic_DNA"/>
</dbReference>
<dbReference type="CDD" id="cd19075">
    <property type="entry name" value="AKR_AKR7A1-5"/>
    <property type="match status" value="1"/>
</dbReference>
<dbReference type="SUPFAM" id="SSF51430">
    <property type="entry name" value="NAD(P)-linked oxidoreductase"/>
    <property type="match status" value="1"/>
</dbReference>
<dbReference type="InterPro" id="IPR050523">
    <property type="entry name" value="AKR_Detox_Biosynth"/>
</dbReference>
<organism evidence="3 4">
    <name type="scientific">Zasmidium cellare</name>
    <name type="common">Wine cellar mold</name>
    <name type="synonym">Racodium cellare</name>
    <dbReference type="NCBI Taxonomy" id="395010"/>
    <lineage>
        <taxon>Eukaryota</taxon>
        <taxon>Fungi</taxon>
        <taxon>Dikarya</taxon>
        <taxon>Ascomycota</taxon>
        <taxon>Pezizomycotina</taxon>
        <taxon>Dothideomycetes</taxon>
        <taxon>Dothideomycetidae</taxon>
        <taxon>Mycosphaerellales</taxon>
        <taxon>Mycosphaerellaceae</taxon>
        <taxon>Zasmidium</taxon>
    </lineage>
</organism>
<sequence>MASKLNGSHKRSRVILGTMTFGPDPSTGARITSLDIYNSILDYFQSQGYKEIDTARVYVGGQQEAFTRAARWKERGLSCATKWYPYDANADRTNSIGAHKAEVVEEMLNKSLSELGTDCVDVFYLHRADRSIPFQEPLRKLDELHKQGKFLQLGLSNYSAFELAEIVILCKASGWVQPTIFQCMYNAITRSIEPELIAACRRYGLDIVVYNPLAGGLFSGKYKLDSIPTEGRYSDVDKEVGGMYRDRYFKDSTFDALRIVQGAAEKHVLTLFEVALRWLTNHSALNIKDGGNDGVVIGVSSQSQLEQNLRDLEKGPLPEDVVEALDQAWVICMATAASYVHGDLKYEYDTEEALKILS</sequence>
<comment type="caution">
    <text evidence="3">The sequence shown here is derived from an EMBL/GenBank/DDBJ whole genome shotgun (WGS) entry which is preliminary data.</text>
</comment>
<dbReference type="PRINTS" id="PR00069">
    <property type="entry name" value="ALDKETRDTASE"/>
</dbReference>